<dbReference type="Proteomes" id="UP000308697">
    <property type="component" value="Unassembled WGS sequence"/>
</dbReference>
<dbReference type="InterPro" id="IPR006439">
    <property type="entry name" value="HAD-SF_hydro_IA"/>
</dbReference>
<dbReference type="EMBL" id="SUMB01000004">
    <property type="protein sequence ID" value="TJZ54249.1"/>
    <property type="molecule type" value="Genomic_DNA"/>
</dbReference>
<gene>
    <name evidence="1" type="ORF">FCH28_13825</name>
</gene>
<dbReference type="PANTHER" id="PTHR47829">
    <property type="entry name" value="HYDROLASE, PUTATIVE (AFU_ORTHOLOGUE AFUA_1G12880)-RELATED"/>
    <property type="match status" value="1"/>
</dbReference>
<dbReference type="InterPro" id="IPR023214">
    <property type="entry name" value="HAD_sf"/>
</dbReference>
<sequence>MAQDTESRTPYRGLILDFVGVLTEGVRTAHHSWCVSEGFAPNAWWVTLEHHPEGRELYAALESGRLSQAEWNRRTATLLGVDDHHNLMGRVWSGVRPAVGMVALAQAARRAGYTVALLSNSFGVDPYNPYETLGVWELFDERVISEQEGIAKPDPAIYQRTLDRMQLPGEACVFVDDNPVNLPPAAALGITTIHANGQADTVKRLSKLLGTLPTVA</sequence>
<proteinExistence type="predicted"/>
<comment type="caution">
    <text evidence="1">The sequence shown here is derived from an EMBL/GenBank/DDBJ whole genome shotgun (WGS) entry which is preliminary data.</text>
</comment>
<evidence type="ECO:0000313" key="2">
    <source>
        <dbReference type="Proteomes" id="UP000308697"/>
    </source>
</evidence>
<dbReference type="PANTHER" id="PTHR47829:SF1">
    <property type="entry name" value="HAD FAMILY PHOSPHATASE"/>
    <property type="match status" value="1"/>
</dbReference>
<dbReference type="GO" id="GO:0016787">
    <property type="term" value="F:hydrolase activity"/>
    <property type="evidence" value="ECO:0007669"/>
    <property type="project" value="UniProtKB-KW"/>
</dbReference>
<dbReference type="InterPro" id="IPR036412">
    <property type="entry name" value="HAD-like_sf"/>
</dbReference>
<dbReference type="AlphaFoldDB" id="A0A4U0NIZ9"/>
<dbReference type="SUPFAM" id="SSF56784">
    <property type="entry name" value="HAD-like"/>
    <property type="match status" value="1"/>
</dbReference>
<keyword evidence="1" id="KW-0378">Hydrolase</keyword>
<accession>A0A4U0NIZ9</accession>
<dbReference type="Pfam" id="PF00702">
    <property type="entry name" value="Hydrolase"/>
    <property type="match status" value="1"/>
</dbReference>
<dbReference type="Gene3D" id="3.40.50.1000">
    <property type="entry name" value="HAD superfamily/HAD-like"/>
    <property type="match status" value="1"/>
</dbReference>
<dbReference type="InterPro" id="IPR052898">
    <property type="entry name" value="ACAD10-like"/>
</dbReference>
<dbReference type="NCBIfam" id="TIGR01509">
    <property type="entry name" value="HAD-SF-IA-v3"/>
    <property type="match status" value="1"/>
</dbReference>
<keyword evidence="2" id="KW-1185">Reference proteome</keyword>
<dbReference type="PRINTS" id="PR00413">
    <property type="entry name" value="HADHALOGNASE"/>
</dbReference>
<name>A0A4U0NIZ9_9ACTN</name>
<organism evidence="1 2">
    <name type="scientific">Streptomyces piniterrae</name>
    <dbReference type="NCBI Taxonomy" id="2571125"/>
    <lineage>
        <taxon>Bacteria</taxon>
        <taxon>Bacillati</taxon>
        <taxon>Actinomycetota</taxon>
        <taxon>Actinomycetes</taxon>
        <taxon>Kitasatosporales</taxon>
        <taxon>Streptomycetaceae</taxon>
        <taxon>Streptomyces</taxon>
    </lineage>
</organism>
<dbReference type="OrthoDB" id="9795007at2"/>
<dbReference type="RefSeq" id="WP_136740175.1">
    <property type="nucleotide sequence ID" value="NZ_SUMB01000004.1"/>
</dbReference>
<evidence type="ECO:0000313" key="1">
    <source>
        <dbReference type="EMBL" id="TJZ54249.1"/>
    </source>
</evidence>
<protein>
    <submittedName>
        <fullName evidence="1">HAD family hydrolase</fullName>
    </submittedName>
</protein>
<reference evidence="1 2" key="1">
    <citation type="submission" date="2019-04" db="EMBL/GenBank/DDBJ databases">
        <title>Streptomyces piniterrae sp. nov., a heliquinomycin-producing actinomycete isolated from rhizosphere soil of Pinus yunnanensis.</title>
        <authorList>
            <person name="Zhuang X."/>
            <person name="Zhao J."/>
        </authorList>
    </citation>
    <scope>NUCLEOTIDE SEQUENCE [LARGE SCALE GENOMIC DNA]</scope>
    <source>
        <strain evidence="2">jys28</strain>
    </source>
</reference>